<keyword evidence="1" id="KW-1133">Transmembrane helix</keyword>
<protein>
    <submittedName>
        <fullName evidence="2">Uncharacterized protein</fullName>
    </submittedName>
</protein>
<gene>
    <name evidence="2" type="ORF">BpHYR1_008894</name>
</gene>
<keyword evidence="1" id="KW-0472">Membrane</keyword>
<name>A0A3M7PCR1_BRAPC</name>
<accession>A0A3M7PCR1</accession>
<dbReference type="EMBL" id="REGN01011913">
    <property type="protein sequence ID" value="RMZ96779.1"/>
    <property type="molecule type" value="Genomic_DNA"/>
</dbReference>
<evidence type="ECO:0000256" key="1">
    <source>
        <dbReference type="SAM" id="Phobius"/>
    </source>
</evidence>
<keyword evidence="1" id="KW-0812">Transmembrane</keyword>
<proteinExistence type="predicted"/>
<feature type="transmembrane region" description="Helical" evidence="1">
    <location>
        <begin position="46"/>
        <end position="69"/>
    </location>
</feature>
<evidence type="ECO:0000313" key="2">
    <source>
        <dbReference type="EMBL" id="RMZ96779.1"/>
    </source>
</evidence>
<sequence>MKSFDGVSKKFNENVLTCLLLTLELYKTFIYLIFVSDNESRHGKEFSNLIFNVVIKFLGEVNNFFIIYIETYEARLFNRYFHFPLINSYS</sequence>
<dbReference type="AlphaFoldDB" id="A0A3M7PCR1"/>
<reference evidence="2 3" key="1">
    <citation type="journal article" date="2018" name="Sci. Rep.">
        <title>Genomic signatures of local adaptation to the degree of environmental predictability in rotifers.</title>
        <authorList>
            <person name="Franch-Gras L."/>
            <person name="Hahn C."/>
            <person name="Garcia-Roger E.M."/>
            <person name="Carmona M.J."/>
            <person name="Serra M."/>
            <person name="Gomez A."/>
        </authorList>
    </citation>
    <scope>NUCLEOTIDE SEQUENCE [LARGE SCALE GENOMIC DNA]</scope>
    <source>
        <strain evidence="2">HYR1</strain>
    </source>
</reference>
<organism evidence="2 3">
    <name type="scientific">Brachionus plicatilis</name>
    <name type="common">Marine rotifer</name>
    <name type="synonym">Brachionus muelleri</name>
    <dbReference type="NCBI Taxonomy" id="10195"/>
    <lineage>
        <taxon>Eukaryota</taxon>
        <taxon>Metazoa</taxon>
        <taxon>Spiralia</taxon>
        <taxon>Gnathifera</taxon>
        <taxon>Rotifera</taxon>
        <taxon>Eurotatoria</taxon>
        <taxon>Monogononta</taxon>
        <taxon>Pseudotrocha</taxon>
        <taxon>Ploima</taxon>
        <taxon>Brachionidae</taxon>
        <taxon>Brachionus</taxon>
    </lineage>
</organism>
<evidence type="ECO:0000313" key="3">
    <source>
        <dbReference type="Proteomes" id="UP000276133"/>
    </source>
</evidence>
<keyword evidence="3" id="KW-1185">Reference proteome</keyword>
<comment type="caution">
    <text evidence="2">The sequence shown here is derived from an EMBL/GenBank/DDBJ whole genome shotgun (WGS) entry which is preliminary data.</text>
</comment>
<dbReference type="Proteomes" id="UP000276133">
    <property type="component" value="Unassembled WGS sequence"/>
</dbReference>
<feature type="transmembrane region" description="Helical" evidence="1">
    <location>
        <begin position="12"/>
        <end position="34"/>
    </location>
</feature>